<organism evidence="1 2">
    <name type="scientific">Dyadobacter psychrophilus</name>
    <dbReference type="NCBI Taxonomy" id="651661"/>
    <lineage>
        <taxon>Bacteria</taxon>
        <taxon>Pseudomonadati</taxon>
        <taxon>Bacteroidota</taxon>
        <taxon>Cytophagia</taxon>
        <taxon>Cytophagales</taxon>
        <taxon>Spirosomataceae</taxon>
        <taxon>Dyadobacter</taxon>
    </lineage>
</organism>
<reference evidence="2" key="1">
    <citation type="submission" date="2017-02" db="EMBL/GenBank/DDBJ databases">
        <authorList>
            <person name="Varghese N."/>
            <person name="Submissions S."/>
        </authorList>
    </citation>
    <scope>NUCLEOTIDE SEQUENCE [LARGE SCALE GENOMIC DNA]</scope>
    <source>
        <strain evidence="2">DSM 22270</strain>
    </source>
</reference>
<dbReference type="OrthoDB" id="7064984at2"/>
<keyword evidence="2" id="KW-1185">Reference proteome</keyword>
<protein>
    <recommendedName>
        <fullName evidence="3">DUF2281 domain-containing protein</fullName>
    </recommendedName>
</protein>
<dbReference type="RefSeq" id="WP_082217652.1">
    <property type="nucleotide sequence ID" value="NZ_FUZA01000010.1"/>
</dbReference>
<gene>
    <name evidence="1" type="ORF">SAMN05660293_05217</name>
</gene>
<dbReference type="EMBL" id="FUZA01000010">
    <property type="protein sequence ID" value="SKC17936.1"/>
    <property type="molecule type" value="Genomic_DNA"/>
</dbReference>
<name>A0A1T5HBA4_9BACT</name>
<sequence length="71" mass="8102">MLTTIEGIYENGKVILKEIPPLKTRSKVLITFMDDPDQSGILKKRPLGTMKGTIRMSDDFNDPIDDLKDYM</sequence>
<proteinExistence type="predicted"/>
<accession>A0A1T5HBA4</accession>
<dbReference type="AlphaFoldDB" id="A0A1T5HBA4"/>
<evidence type="ECO:0000313" key="2">
    <source>
        <dbReference type="Proteomes" id="UP000190897"/>
    </source>
</evidence>
<evidence type="ECO:0008006" key="3">
    <source>
        <dbReference type="Google" id="ProtNLM"/>
    </source>
</evidence>
<dbReference type="STRING" id="651661.SAMN05660293_05217"/>
<evidence type="ECO:0000313" key="1">
    <source>
        <dbReference type="EMBL" id="SKC17936.1"/>
    </source>
</evidence>
<dbReference type="Proteomes" id="UP000190897">
    <property type="component" value="Unassembled WGS sequence"/>
</dbReference>